<organism evidence="2 3">
    <name type="scientific">Mesobacillus stamsii</name>
    <dbReference type="NCBI Taxonomy" id="225347"/>
    <lineage>
        <taxon>Bacteria</taxon>
        <taxon>Bacillati</taxon>
        <taxon>Bacillota</taxon>
        <taxon>Bacilli</taxon>
        <taxon>Bacillales</taxon>
        <taxon>Bacillaceae</taxon>
        <taxon>Mesobacillus</taxon>
    </lineage>
</organism>
<keyword evidence="3" id="KW-1185">Reference proteome</keyword>
<keyword evidence="2" id="KW-0255">Endonuclease</keyword>
<dbReference type="InterPro" id="IPR011335">
    <property type="entry name" value="Restrct_endonuc-II-like"/>
</dbReference>
<evidence type="ECO:0000259" key="1">
    <source>
        <dbReference type="Pfam" id="PF05685"/>
    </source>
</evidence>
<name>A0ABU0G0D6_9BACI</name>
<comment type="caution">
    <text evidence="2">The sequence shown here is derived from an EMBL/GenBank/DDBJ whole genome shotgun (WGS) entry which is preliminary data.</text>
</comment>
<dbReference type="SUPFAM" id="SSF52980">
    <property type="entry name" value="Restriction endonuclease-like"/>
    <property type="match status" value="1"/>
</dbReference>
<sequence>MKGMILMTIPSENQKYSYADYLTWDEGERLELIDGEIFNMSPAPSRRHQQVLRELSTAFSVFLRERECEVFFAPFDVRLLADNKQDDDINNVVQPDLSIVCDKEKLDDKGCKGAPDMIIEVLSPSSVKLDRWKKYQLYEKAGVNEYWLVDPVNHSVEIHLLNDAQYKFQGVFIKDDTVSVNLFPDFALDLNQIFV</sequence>
<proteinExistence type="predicted"/>
<protein>
    <submittedName>
        <fullName evidence="2">Uma2 family endonuclease</fullName>
    </submittedName>
</protein>
<dbReference type="PANTHER" id="PTHR36558:SF1">
    <property type="entry name" value="RESTRICTION ENDONUCLEASE DOMAIN-CONTAINING PROTEIN-RELATED"/>
    <property type="match status" value="1"/>
</dbReference>
<dbReference type="Proteomes" id="UP001242313">
    <property type="component" value="Unassembled WGS sequence"/>
</dbReference>
<dbReference type="GO" id="GO:0004519">
    <property type="term" value="F:endonuclease activity"/>
    <property type="evidence" value="ECO:0007669"/>
    <property type="project" value="UniProtKB-KW"/>
</dbReference>
<dbReference type="Pfam" id="PF05685">
    <property type="entry name" value="Uma2"/>
    <property type="match status" value="1"/>
</dbReference>
<reference evidence="2 3" key="1">
    <citation type="submission" date="2023-07" db="EMBL/GenBank/DDBJ databases">
        <title>Genomic Encyclopedia of Type Strains, Phase IV (KMG-IV): sequencing the most valuable type-strain genomes for metagenomic binning, comparative biology and taxonomic classification.</title>
        <authorList>
            <person name="Goeker M."/>
        </authorList>
    </citation>
    <scope>NUCLEOTIDE SEQUENCE [LARGE SCALE GENOMIC DNA]</scope>
    <source>
        <strain evidence="2 3">DSM 19598</strain>
    </source>
</reference>
<dbReference type="InterPro" id="IPR008538">
    <property type="entry name" value="Uma2"/>
</dbReference>
<gene>
    <name evidence="2" type="ORF">J2S25_003879</name>
</gene>
<dbReference type="PANTHER" id="PTHR36558">
    <property type="entry name" value="GLR1098 PROTEIN"/>
    <property type="match status" value="1"/>
</dbReference>
<evidence type="ECO:0000313" key="2">
    <source>
        <dbReference type="EMBL" id="MDQ0415652.1"/>
    </source>
</evidence>
<dbReference type="InterPro" id="IPR012296">
    <property type="entry name" value="Nuclease_put_TT1808"/>
</dbReference>
<dbReference type="CDD" id="cd06260">
    <property type="entry name" value="DUF820-like"/>
    <property type="match status" value="1"/>
</dbReference>
<feature type="domain" description="Putative restriction endonuclease" evidence="1">
    <location>
        <begin position="19"/>
        <end position="190"/>
    </location>
</feature>
<evidence type="ECO:0000313" key="3">
    <source>
        <dbReference type="Proteomes" id="UP001242313"/>
    </source>
</evidence>
<dbReference type="EMBL" id="JAUSUN010000042">
    <property type="protein sequence ID" value="MDQ0415652.1"/>
    <property type="molecule type" value="Genomic_DNA"/>
</dbReference>
<keyword evidence="2" id="KW-0540">Nuclease</keyword>
<accession>A0ABU0G0D6</accession>
<dbReference type="Gene3D" id="3.90.1570.10">
    <property type="entry name" value="tt1808, chain A"/>
    <property type="match status" value="1"/>
</dbReference>
<keyword evidence="2" id="KW-0378">Hydrolase</keyword>